<dbReference type="RefSeq" id="WP_130358252.1">
    <property type="nucleotide sequence ID" value="NZ_SGXC01000002.1"/>
</dbReference>
<sequence length="163" mass="17988">MKLEDIQQAKMLDDRRRELAFKITLVRGNGLGVTIQGNYQDNEILDAVREHVVAVLESRIDGIDDELRAIGVDIKKAPPSDEPAANLPILPRARKAIGSAETQVGREPLIYTATDMEAYGQKCYTAGRRSAKPAPGTYSKAMEAEDDAWADYNAGRGPHPKRR</sequence>
<evidence type="ECO:0000313" key="3">
    <source>
        <dbReference type="Proteomes" id="UP000292445"/>
    </source>
</evidence>
<evidence type="ECO:0000313" key="2">
    <source>
        <dbReference type="EMBL" id="RZS80605.1"/>
    </source>
</evidence>
<proteinExistence type="predicted"/>
<name>A0A4Q7NCD3_9BURK</name>
<dbReference type="OrthoDB" id="9256152at2"/>
<organism evidence="2 3">
    <name type="scientific">Pigmentiphaga kullae</name>
    <dbReference type="NCBI Taxonomy" id="151784"/>
    <lineage>
        <taxon>Bacteria</taxon>
        <taxon>Pseudomonadati</taxon>
        <taxon>Pseudomonadota</taxon>
        <taxon>Betaproteobacteria</taxon>
        <taxon>Burkholderiales</taxon>
        <taxon>Alcaligenaceae</taxon>
        <taxon>Pigmentiphaga</taxon>
    </lineage>
</organism>
<feature type="region of interest" description="Disordered" evidence="1">
    <location>
        <begin position="127"/>
        <end position="163"/>
    </location>
</feature>
<gene>
    <name evidence="2" type="ORF">EV675_3217</name>
</gene>
<evidence type="ECO:0000256" key="1">
    <source>
        <dbReference type="SAM" id="MobiDB-lite"/>
    </source>
</evidence>
<reference evidence="2 3" key="1">
    <citation type="submission" date="2019-02" db="EMBL/GenBank/DDBJ databases">
        <title>Genomic Encyclopedia of Type Strains, Phase IV (KMG-IV): sequencing the most valuable type-strain genomes for metagenomic binning, comparative biology and taxonomic classification.</title>
        <authorList>
            <person name="Goeker M."/>
        </authorList>
    </citation>
    <scope>NUCLEOTIDE SEQUENCE [LARGE SCALE GENOMIC DNA]</scope>
    <source>
        <strain evidence="2 3">K24</strain>
    </source>
</reference>
<dbReference type="AlphaFoldDB" id="A0A4Q7NCD3"/>
<dbReference type="Proteomes" id="UP000292445">
    <property type="component" value="Unassembled WGS sequence"/>
</dbReference>
<keyword evidence="3" id="KW-1185">Reference proteome</keyword>
<protein>
    <submittedName>
        <fullName evidence="2">Uncharacterized protein</fullName>
    </submittedName>
</protein>
<comment type="caution">
    <text evidence="2">The sequence shown here is derived from an EMBL/GenBank/DDBJ whole genome shotgun (WGS) entry which is preliminary data.</text>
</comment>
<accession>A0A4Q7NCD3</accession>
<dbReference type="EMBL" id="SGXC01000002">
    <property type="protein sequence ID" value="RZS80605.1"/>
    <property type="molecule type" value="Genomic_DNA"/>
</dbReference>